<dbReference type="EMBL" id="AP018795">
    <property type="protein sequence ID" value="BBF64688.1"/>
    <property type="molecule type" value="Genomic_DNA"/>
</dbReference>
<feature type="coiled-coil region" evidence="1">
    <location>
        <begin position="59"/>
        <end position="96"/>
    </location>
</feature>
<keyword evidence="1" id="KW-0175">Coiled coil</keyword>
<dbReference type="KEGG" id="afj:AFERRID_09060"/>
<dbReference type="Proteomes" id="UP000280188">
    <property type="component" value="Chromosome"/>
</dbReference>
<protein>
    <submittedName>
        <fullName evidence="2">Uncharacterized protein</fullName>
    </submittedName>
</protein>
<name>A0A2Z6IG74_ACIFI</name>
<keyword evidence="3" id="KW-1185">Reference proteome</keyword>
<accession>A0A2Z6IG74</accession>
<evidence type="ECO:0000313" key="3">
    <source>
        <dbReference type="Proteomes" id="UP000280188"/>
    </source>
</evidence>
<sequence>MTLKPGEQVVQTSTLMALRDQIAALEKTAPVTASCVSEKAEAESLSGQLAEARAGDPGYQKLQTRVNELQNRLSQSQQREAELRKKLNELVQIEKNARLPQGH</sequence>
<evidence type="ECO:0000313" key="2">
    <source>
        <dbReference type="EMBL" id="BBF64688.1"/>
    </source>
</evidence>
<dbReference type="AlphaFoldDB" id="A0A2Z6IG74"/>
<evidence type="ECO:0000256" key="1">
    <source>
        <dbReference type="SAM" id="Coils"/>
    </source>
</evidence>
<proteinExistence type="predicted"/>
<gene>
    <name evidence="2" type="ORF">AFERRID_09060</name>
</gene>
<organism evidence="2 3">
    <name type="scientific">Acidithiobacillus ferridurans</name>
    <dbReference type="NCBI Taxonomy" id="1232575"/>
    <lineage>
        <taxon>Bacteria</taxon>
        <taxon>Pseudomonadati</taxon>
        <taxon>Pseudomonadota</taxon>
        <taxon>Acidithiobacillia</taxon>
        <taxon>Acidithiobacillales</taxon>
        <taxon>Acidithiobacillaceae</taxon>
        <taxon>Acidithiobacillus</taxon>
    </lineage>
</organism>
<reference evidence="2 3" key="1">
    <citation type="journal article" date="2018" name="Microbiol. Resour. Announc.">
        <title>Complete Genome Sequence of Acidithiobacillus ferridurans JCM 18981.</title>
        <authorList>
            <person name="Miyauchi T."/>
            <person name="Kouzuma A."/>
            <person name="Abe T."/>
            <person name="Watanabe K."/>
        </authorList>
    </citation>
    <scope>NUCLEOTIDE SEQUENCE [LARGE SCALE GENOMIC DNA]</scope>
    <source>
        <strain evidence="3">ATCC 33020 / DSM 29468 / JCM 18981 / 11Fe</strain>
    </source>
</reference>